<proteinExistence type="inferred from homology"/>
<gene>
    <name evidence="8" type="primary">LOC106816734</name>
</gene>
<evidence type="ECO:0000256" key="5">
    <source>
        <dbReference type="SAM" id="MobiDB-lite"/>
    </source>
</evidence>
<evidence type="ECO:0000256" key="4">
    <source>
        <dbReference type="ARBA" id="ARBA00023306"/>
    </source>
</evidence>
<evidence type="ECO:0000313" key="7">
    <source>
        <dbReference type="Proteomes" id="UP000695022"/>
    </source>
</evidence>
<evidence type="ECO:0000256" key="1">
    <source>
        <dbReference type="ARBA" id="ARBA00007597"/>
    </source>
</evidence>
<evidence type="ECO:0000256" key="3">
    <source>
        <dbReference type="ARBA" id="ARBA00023043"/>
    </source>
</evidence>
<dbReference type="GeneID" id="106816734"/>
<feature type="region of interest" description="Disordered" evidence="5">
    <location>
        <begin position="26"/>
        <end position="57"/>
    </location>
</feature>
<feature type="region of interest" description="Disordered" evidence="5">
    <location>
        <begin position="600"/>
        <end position="642"/>
    </location>
</feature>
<dbReference type="RefSeq" id="XP_014676837.1">
    <property type="nucleotide sequence ID" value="XM_014821351.1"/>
</dbReference>
<keyword evidence="3" id="KW-0040">ANK repeat</keyword>
<dbReference type="SMART" id="SM00248">
    <property type="entry name" value="ANK"/>
    <property type="match status" value="2"/>
</dbReference>
<organism evidence="7 8">
    <name type="scientific">Priapulus caudatus</name>
    <name type="common">Priapulid worm</name>
    <dbReference type="NCBI Taxonomy" id="37621"/>
    <lineage>
        <taxon>Eukaryota</taxon>
        <taxon>Metazoa</taxon>
        <taxon>Ecdysozoa</taxon>
        <taxon>Scalidophora</taxon>
        <taxon>Priapulida</taxon>
        <taxon>Priapulimorpha</taxon>
        <taxon>Priapulimorphida</taxon>
        <taxon>Priapulidae</taxon>
        <taxon>Priapulus</taxon>
    </lineage>
</organism>
<evidence type="ECO:0000313" key="8">
    <source>
        <dbReference type="RefSeq" id="XP_014676837.1"/>
    </source>
</evidence>
<keyword evidence="4" id="KW-0131">Cell cycle</keyword>
<dbReference type="Gene3D" id="1.25.40.20">
    <property type="entry name" value="Ankyrin repeat-containing domain"/>
    <property type="match status" value="1"/>
</dbReference>
<dbReference type="SUPFAM" id="SSF48403">
    <property type="entry name" value="Ankyrin repeat"/>
    <property type="match status" value="1"/>
</dbReference>
<keyword evidence="2" id="KW-0132">Cell division</keyword>
<feature type="compositionally biased region" description="Basic and acidic residues" evidence="5">
    <location>
        <begin position="439"/>
        <end position="455"/>
    </location>
</feature>
<feature type="region of interest" description="Disordered" evidence="5">
    <location>
        <begin position="438"/>
        <end position="512"/>
    </location>
</feature>
<feature type="compositionally biased region" description="Basic and acidic residues" evidence="5">
    <location>
        <begin position="264"/>
        <end position="275"/>
    </location>
</feature>
<evidence type="ECO:0000259" key="6">
    <source>
        <dbReference type="Pfam" id="PF24567"/>
    </source>
</evidence>
<reference evidence="8" key="1">
    <citation type="submission" date="2025-08" db="UniProtKB">
        <authorList>
            <consortium name="RefSeq"/>
        </authorList>
    </citation>
    <scope>IDENTIFICATION</scope>
</reference>
<comment type="similarity">
    <text evidence="1">Belongs to the ANKLE2 family.</text>
</comment>
<dbReference type="InterPro" id="IPR002110">
    <property type="entry name" value="Ankyrin_rpt"/>
</dbReference>
<dbReference type="Pfam" id="PF00023">
    <property type="entry name" value="Ank"/>
    <property type="match status" value="1"/>
</dbReference>
<accession>A0ABM1EXB6</accession>
<feature type="compositionally biased region" description="Low complexity" evidence="5">
    <location>
        <begin position="601"/>
        <end position="627"/>
    </location>
</feature>
<dbReference type="PANTHER" id="PTHR12349:SF4">
    <property type="entry name" value="ANKYRIN REPEAT AND LEM DOMAIN-CONTAINING PROTEIN 2"/>
    <property type="match status" value="1"/>
</dbReference>
<dbReference type="Proteomes" id="UP000695022">
    <property type="component" value="Unplaced"/>
</dbReference>
<dbReference type="Pfam" id="PF24567">
    <property type="entry name" value="ANKLE2_3rd"/>
    <property type="match status" value="1"/>
</dbReference>
<feature type="region of interest" description="Disordered" evidence="5">
    <location>
        <begin position="263"/>
        <end position="305"/>
    </location>
</feature>
<keyword evidence="7" id="KW-1185">Reference proteome</keyword>
<sequence length="642" mass="71193">MNFAKSLKGSRFKRFTSRQDAQAFSELDVELNRPAMETDNAEAGASDPSGEPVSCFKGPKTQELTVLRKAIERGDADAFTSLVWSNPRYLIGPSGYTPVILQEGFRYNALHVAAKAQQPAMARLIVDTIEDARLYRLLYDDDDDDRGTDDVTARRMNLLVDLYLNMPDKPDKGFCETPLHFACKFGAKEIVEILASHPATDRGLRNKFNQTPADIICQRVSNPSSALVNEIMECLQDKYYVSVLRSDDNEVLPIISEPWSPARQCDHRSADDTRHTPTSLLHGRRQSQQRSSPISPSMSVRACAGPMSATKAEELHQAWKFPLVLSPTRAYSSAKIRRADNDKGLERIGRRLSHEMAVPWREYWSAFDDYADLSTQPGLAKLEQFLRKRFGEVAAAELEKKQEEEAVWAEACEFHQQVESPTMQDLARHFDTLSLNSPRRAEDARQAADHAESSPRCDSPSVGIDLPSSVGGRYDRAPSVSSDDESDVYVTPPQSPRAGESLPPPPPPPPDIAAYIGGSEPSKVDVDVMRALEDVEVDPRFYPHTARWRRLVMEFPERERERWRSPAAPRYRHRTTALPASSLATPPTVGRSPVMAQPRLAATPGCDTDAAAAASTSPVSSTTGGSTKPVPVNLFTKFQDAA</sequence>
<dbReference type="PANTHER" id="PTHR12349">
    <property type="entry name" value="ANKYRIN REPEAT AND LEM DOMAIN-CONTAINING PROTEIN 2"/>
    <property type="match status" value="1"/>
</dbReference>
<protein>
    <submittedName>
        <fullName evidence="8">Ankyrin repeat and LEM domain-containing protein 2-like</fullName>
    </submittedName>
</protein>
<dbReference type="InterPro" id="IPR056237">
    <property type="entry name" value="ANKLE2_3rd"/>
</dbReference>
<name>A0ABM1EXB6_PRICU</name>
<feature type="compositionally biased region" description="Pro residues" evidence="5">
    <location>
        <begin position="502"/>
        <end position="511"/>
    </location>
</feature>
<dbReference type="InterPro" id="IPR036770">
    <property type="entry name" value="Ankyrin_rpt-contain_sf"/>
</dbReference>
<evidence type="ECO:0000256" key="2">
    <source>
        <dbReference type="ARBA" id="ARBA00022618"/>
    </source>
</evidence>
<feature type="domain" description="ANKLE2 third alpha/beta" evidence="6">
    <location>
        <begin position="239"/>
        <end position="363"/>
    </location>
</feature>